<comment type="caution">
    <text evidence="2">The sequence shown here is derived from an EMBL/GenBank/DDBJ whole genome shotgun (WGS) entry which is preliminary data.</text>
</comment>
<dbReference type="AlphaFoldDB" id="A0AAV5WKJ3"/>
<name>A0AAV5WKJ3_9BILA</name>
<evidence type="ECO:0000313" key="3">
    <source>
        <dbReference type="Proteomes" id="UP001432322"/>
    </source>
</evidence>
<dbReference type="EMBL" id="BTSY01000006">
    <property type="protein sequence ID" value="GMT31953.1"/>
    <property type="molecule type" value="Genomic_DNA"/>
</dbReference>
<sequence>VLPSLLPSLDPPALAPVDIPSISGLILEWEDLSHTTLAPSNVRREAFYDTYVLPGVRLWMLLAAGSMLVTTMLVIVCCIIRLRIPRSRREIEILAARRRERMNVRNTVSQPDHQK</sequence>
<evidence type="ECO:0000256" key="1">
    <source>
        <dbReference type="SAM" id="Phobius"/>
    </source>
</evidence>
<gene>
    <name evidence="2" type="ORF">PFISCL1PPCAC_23250</name>
</gene>
<keyword evidence="1" id="KW-0472">Membrane</keyword>
<dbReference type="PANTHER" id="PTHR28635:SF1">
    <property type="entry name" value="TRANSMEMBRANE INNER EAR EXPRESSED PROTEIN"/>
    <property type="match status" value="1"/>
</dbReference>
<dbReference type="InterPro" id="IPR032006">
    <property type="entry name" value="TMIE"/>
</dbReference>
<protein>
    <submittedName>
        <fullName evidence="2">Uncharacterized protein</fullName>
    </submittedName>
</protein>
<keyword evidence="1" id="KW-0812">Transmembrane</keyword>
<feature type="transmembrane region" description="Helical" evidence="1">
    <location>
        <begin position="58"/>
        <end position="80"/>
    </location>
</feature>
<organism evidence="2 3">
    <name type="scientific">Pristionchus fissidentatus</name>
    <dbReference type="NCBI Taxonomy" id="1538716"/>
    <lineage>
        <taxon>Eukaryota</taxon>
        <taxon>Metazoa</taxon>
        <taxon>Ecdysozoa</taxon>
        <taxon>Nematoda</taxon>
        <taxon>Chromadorea</taxon>
        <taxon>Rhabditida</taxon>
        <taxon>Rhabditina</taxon>
        <taxon>Diplogasteromorpha</taxon>
        <taxon>Diplogasteroidea</taxon>
        <taxon>Neodiplogasteridae</taxon>
        <taxon>Pristionchus</taxon>
    </lineage>
</organism>
<accession>A0AAV5WKJ3</accession>
<proteinExistence type="predicted"/>
<dbReference type="PANTHER" id="PTHR28635">
    <property type="entry name" value="TRANSMEMBRANE INNER EAR EXPRESSED PROTEIN"/>
    <property type="match status" value="1"/>
</dbReference>
<evidence type="ECO:0000313" key="2">
    <source>
        <dbReference type="EMBL" id="GMT31953.1"/>
    </source>
</evidence>
<reference evidence="2" key="1">
    <citation type="submission" date="2023-10" db="EMBL/GenBank/DDBJ databases">
        <title>Genome assembly of Pristionchus species.</title>
        <authorList>
            <person name="Yoshida K."/>
            <person name="Sommer R.J."/>
        </authorList>
    </citation>
    <scope>NUCLEOTIDE SEQUENCE</scope>
    <source>
        <strain evidence="2">RS5133</strain>
    </source>
</reference>
<keyword evidence="1" id="KW-1133">Transmembrane helix</keyword>
<dbReference type="Pfam" id="PF16038">
    <property type="entry name" value="TMIE"/>
    <property type="match status" value="1"/>
</dbReference>
<keyword evidence="3" id="KW-1185">Reference proteome</keyword>
<dbReference type="Proteomes" id="UP001432322">
    <property type="component" value="Unassembled WGS sequence"/>
</dbReference>
<feature type="non-terminal residue" evidence="2">
    <location>
        <position position="1"/>
    </location>
</feature>